<dbReference type="Pfam" id="PF08378">
    <property type="entry name" value="NERD"/>
    <property type="match status" value="1"/>
</dbReference>
<organism evidence="3 4">
    <name type="scientific">Bacillus cereus</name>
    <dbReference type="NCBI Taxonomy" id="1396"/>
    <lineage>
        <taxon>Bacteria</taxon>
        <taxon>Bacillati</taxon>
        <taxon>Bacillota</taxon>
        <taxon>Bacilli</taxon>
        <taxon>Bacillales</taxon>
        <taxon>Bacillaceae</taxon>
        <taxon>Bacillus</taxon>
        <taxon>Bacillus cereus group</taxon>
    </lineage>
</organism>
<evidence type="ECO:0000313" key="4">
    <source>
        <dbReference type="Proteomes" id="UP000220210"/>
    </source>
</evidence>
<dbReference type="Proteomes" id="UP000220210">
    <property type="component" value="Unassembled WGS sequence"/>
</dbReference>
<dbReference type="RefSeq" id="WP_098349596.1">
    <property type="nucleotide sequence ID" value="NZ_NTSO01000002.1"/>
</dbReference>
<keyword evidence="1" id="KW-0472">Membrane</keyword>
<evidence type="ECO:0000256" key="1">
    <source>
        <dbReference type="SAM" id="Phobius"/>
    </source>
</evidence>
<name>A0A9X6W1G2_BACCE</name>
<gene>
    <name evidence="3" type="ORF">CN357_03155</name>
</gene>
<keyword evidence="1" id="KW-1133">Transmembrane helix</keyword>
<dbReference type="InterPro" id="IPR011528">
    <property type="entry name" value="NERD"/>
</dbReference>
<evidence type="ECO:0000259" key="2">
    <source>
        <dbReference type="PROSITE" id="PS50965"/>
    </source>
</evidence>
<feature type="domain" description="NERD" evidence="2">
    <location>
        <begin position="50"/>
        <end position="167"/>
    </location>
</feature>
<feature type="transmembrane region" description="Helical" evidence="1">
    <location>
        <begin position="6"/>
        <end position="25"/>
    </location>
</feature>
<accession>A0A9X6W1G2</accession>
<evidence type="ECO:0000313" key="3">
    <source>
        <dbReference type="EMBL" id="PFF51710.1"/>
    </source>
</evidence>
<sequence length="227" mass="26470">MELFLFIGSFVLTFLFVTVTLYLLLNRWNYHDSTYKDITGFHYKNINQDKNILAEWRIFRRLEKSFPDSMLLANVHIPYQDGQTNDIDIVLIHSSGVYSIECQTLKGKVYGSDKSKEWVQWITAKNKYQFPNPLPKNKQCTRFLSQYLSLPYERLTPLIVFGKETLTVKVKLSSSTKAKVIQVDDIEKTIQNLIKDSSPVLTTKDMKNIYQKLSLFTSISNTHTHKQ</sequence>
<reference evidence="3 4" key="1">
    <citation type="submission" date="2017-09" db="EMBL/GenBank/DDBJ databases">
        <title>Large-scale bioinformatics analysis of Bacillus genomes uncovers conserved roles of natural products in bacterial physiology.</title>
        <authorList>
            <consortium name="Agbiome Team Llc"/>
            <person name="Bleich R.M."/>
            <person name="Kirk G.J."/>
            <person name="Santa Maria K.C."/>
            <person name="Allen S.E."/>
            <person name="Farag S."/>
            <person name="Shank E.A."/>
            <person name="Bowers A."/>
        </authorList>
    </citation>
    <scope>NUCLEOTIDE SEQUENCE [LARGE SCALE GENOMIC DNA]</scope>
    <source>
        <strain evidence="3 4">AFS020204</strain>
    </source>
</reference>
<protein>
    <submittedName>
        <fullName evidence="3">NERD nuclease</fullName>
    </submittedName>
</protein>
<keyword evidence="1" id="KW-0812">Transmembrane</keyword>
<proteinExistence type="predicted"/>
<dbReference type="AlphaFoldDB" id="A0A9X6W1G2"/>
<dbReference type="EMBL" id="NTSO01000002">
    <property type="protein sequence ID" value="PFF51710.1"/>
    <property type="molecule type" value="Genomic_DNA"/>
</dbReference>
<comment type="caution">
    <text evidence="3">The sequence shown here is derived from an EMBL/GenBank/DDBJ whole genome shotgun (WGS) entry which is preliminary data.</text>
</comment>
<dbReference type="PROSITE" id="PS50965">
    <property type="entry name" value="NERD"/>
    <property type="match status" value="1"/>
</dbReference>